<dbReference type="Proteomes" id="UP000537126">
    <property type="component" value="Unassembled WGS sequence"/>
</dbReference>
<gene>
    <name evidence="4" type="ORF">FHS56_002314</name>
</gene>
<accession>A0A846MTM6</accession>
<keyword evidence="3" id="KW-0443">Lipid metabolism</keyword>
<dbReference type="AlphaFoldDB" id="A0A846MTM6"/>
<dbReference type="Pfam" id="PF04336">
    <property type="entry name" value="ACP_PD"/>
    <property type="match status" value="1"/>
</dbReference>
<dbReference type="EMBL" id="JAASRN010000007">
    <property type="protein sequence ID" value="NIK74781.1"/>
    <property type="molecule type" value="Genomic_DNA"/>
</dbReference>
<sequence length="197" mass="23468">MNYLAHCVLSGEEEAVLFGNFIADSVRGKEALNYPPLILRGIRLHHAIDTYTDAHPLVRHSKSLLWATQKHYAAVIVDLVYDHFLAAQFEQWFGCSLWHYTQEVYRIVDAFASYMPPRVQRFYPYMKKQNWLYEYRRREGLQRALEGIGRRSRHANRLAVAMRDIEQHYETLQDDFSSFFPEIQRFSRQWLAYQSTQ</sequence>
<keyword evidence="2" id="KW-0378">Hydrolase</keyword>
<dbReference type="PANTHER" id="PTHR38764:SF1">
    <property type="entry name" value="ACYL CARRIER PROTEIN PHOSPHODIESTERASE"/>
    <property type="match status" value="1"/>
</dbReference>
<evidence type="ECO:0000313" key="5">
    <source>
        <dbReference type="Proteomes" id="UP000537126"/>
    </source>
</evidence>
<dbReference type="GO" id="GO:0008770">
    <property type="term" value="F:[acyl-carrier-protein] phosphodiesterase activity"/>
    <property type="evidence" value="ECO:0007669"/>
    <property type="project" value="InterPro"/>
</dbReference>
<dbReference type="PIRSF" id="PIRSF011489">
    <property type="entry name" value="DUF479"/>
    <property type="match status" value="1"/>
</dbReference>
<keyword evidence="1" id="KW-0444">Lipid biosynthesis</keyword>
<keyword evidence="5" id="KW-1185">Reference proteome</keyword>
<name>A0A846MTM6_9BACT</name>
<evidence type="ECO:0000256" key="3">
    <source>
        <dbReference type="ARBA" id="ARBA00023098"/>
    </source>
</evidence>
<evidence type="ECO:0000256" key="1">
    <source>
        <dbReference type="ARBA" id="ARBA00022516"/>
    </source>
</evidence>
<organism evidence="4 5">
    <name type="scientific">Thermonema lapsum</name>
    <dbReference type="NCBI Taxonomy" id="28195"/>
    <lineage>
        <taxon>Bacteria</taxon>
        <taxon>Pseudomonadati</taxon>
        <taxon>Bacteroidota</taxon>
        <taxon>Cytophagia</taxon>
        <taxon>Cytophagales</taxon>
        <taxon>Thermonemataceae</taxon>
        <taxon>Thermonema</taxon>
    </lineage>
</organism>
<dbReference type="RefSeq" id="WP_166920889.1">
    <property type="nucleotide sequence ID" value="NZ_JAASRN010000007.1"/>
</dbReference>
<dbReference type="GO" id="GO:0006633">
    <property type="term" value="P:fatty acid biosynthetic process"/>
    <property type="evidence" value="ECO:0007669"/>
    <property type="project" value="InterPro"/>
</dbReference>
<dbReference type="PANTHER" id="PTHR38764">
    <property type="entry name" value="ACYL CARRIER PROTEIN PHOSPHODIESTERASE"/>
    <property type="match status" value="1"/>
</dbReference>
<comment type="caution">
    <text evidence="4">The sequence shown here is derived from an EMBL/GenBank/DDBJ whole genome shotgun (WGS) entry which is preliminary data.</text>
</comment>
<reference evidence="4 5" key="1">
    <citation type="submission" date="2020-03" db="EMBL/GenBank/DDBJ databases">
        <title>Genomic Encyclopedia of Type Strains, Phase IV (KMG-IV): sequencing the most valuable type-strain genomes for metagenomic binning, comparative biology and taxonomic classification.</title>
        <authorList>
            <person name="Goeker M."/>
        </authorList>
    </citation>
    <scope>NUCLEOTIDE SEQUENCE [LARGE SCALE GENOMIC DNA]</scope>
    <source>
        <strain evidence="4 5">DSM 5718</strain>
    </source>
</reference>
<protein>
    <submittedName>
        <fullName evidence="4">Acyl carrier protein phosphodiesterase</fullName>
    </submittedName>
</protein>
<dbReference type="InterPro" id="IPR007431">
    <property type="entry name" value="ACP_PD"/>
</dbReference>
<proteinExistence type="predicted"/>
<evidence type="ECO:0000256" key="2">
    <source>
        <dbReference type="ARBA" id="ARBA00022801"/>
    </source>
</evidence>
<evidence type="ECO:0000313" key="4">
    <source>
        <dbReference type="EMBL" id="NIK74781.1"/>
    </source>
</evidence>